<feature type="compositionally biased region" description="Polar residues" evidence="1">
    <location>
        <begin position="87"/>
        <end position="98"/>
    </location>
</feature>
<proteinExistence type="predicted"/>
<keyword evidence="3" id="KW-1185">Reference proteome</keyword>
<dbReference type="EMBL" id="HG994582">
    <property type="protein sequence ID" value="CAF2892248.1"/>
    <property type="molecule type" value="Genomic_DNA"/>
</dbReference>
<accession>A0A7R8CTP4</accession>
<sequence>MEDGERKPFKGLLPFPLLVRQRQGGLSVGTRTSKQNPPQHHHNFNWIHITSSQSFSTTHLVSPDAVRSHLIIPSLPNPGFFFSSSSQAQHSKFNSGNTIHVIPPG</sequence>
<dbReference type="AlphaFoldDB" id="A0A7R8CTP4"/>
<feature type="region of interest" description="Disordered" evidence="1">
    <location>
        <begin position="86"/>
        <end position="105"/>
    </location>
</feature>
<reference evidence="2" key="1">
    <citation type="submission" date="2021-02" db="EMBL/GenBank/DDBJ databases">
        <authorList>
            <person name="Bekaert M."/>
        </authorList>
    </citation>
    <scope>NUCLEOTIDE SEQUENCE</scope>
    <source>
        <strain evidence="2">IoA-00</strain>
    </source>
</reference>
<organism evidence="2 3">
    <name type="scientific">Lepeophtheirus salmonis</name>
    <name type="common">Salmon louse</name>
    <name type="synonym">Caligus salmonis</name>
    <dbReference type="NCBI Taxonomy" id="72036"/>
    <lineage>
        <taxon>Eukaryota</taxon>
        <taxon>Metazoa</taxon>
        <taxon>Ecdysozoa</taxon>
        <taxon>Arthropoda</taxon>
        <taxon>Crustacea</taxon>
        <taxon>Multicrustacea</taxon>
        <taxon>Hexanauplia</taxon>
        <taxon>Copepoda</taxon>
        <taxon>Siphonostomatoida</taxon>
        <taxon>Caligidae</taxon>
        <taxon>Lepeophtheirus</taxon>
    </lineage>
</organism>
<gene>
    <name evidence="2" type="ORF">LSAA_7840</name>
</gene>
<evidence type="ECO:0000313" key="2">
    <source>
        <dbReference type="EMBL" id="CAF2892248.1"/>
    </source>
</evidence>
<evidence type="ECO:0000313" key="3">
    <source>
        <dbReference type="Proteomes" id="UP000675881"/>
    </source>
</evidence>
<name>A0A7R8CTP4_LEPSM</name>
<dbReference type="Proteomes" id="UP000675881">
    <property type="component" value="Chromosome 3"/>
</dbReference>
<evidence type="ECO:0000256" key="1">
    <source>
        <dbReference type="SAM" id="MobiDB-lite"/>
    </source>
</evidence>
<protein>
    <submittedName>
        <fullName evidence="2">(salmon louse) hypothetical protein</fullName>
    </submittedName>
</protein>